<keyword evidence="9" id="KW-0368">Histidine biosynthesis</keyword>
<dbReference type="AlphaFoldDB" id="A0A8G0L107"/>
<comment type="cofactor">
    <cofactor evidence="1">
        <name>pyridoxal 5'-phosphate</name>
        <dbReference type="ChEBI" id="CHEBI:597326"/>
    </cofactor>
</comment>
<evidence type="ECO:0000256" key="6">
    <source>
        <dbReference type="ARBA" id="ARBA00022605"/>
    </source>
</evidence>
<protein>
    <recommendedName>
        <fullName evidence="4">histidinol-phosphate transaminase</fullName>
        <ecNumber evidence="4">2.6.1.9</ecNumber>
    </recommendedName>
    <alternativeName>
        <fullName evidence="10">Imidazole acetol-phosphate transaminase</fullName>
    </alternativeName>
</protein>
<dbReference type="EMBL" id="CP075864">
    <property type="protein sequence ID" value="QYS93773.1"/>
    <property type="molecule type" value="Genomic_DNA"/>
</dbReference>
<dbReference type="InterPro" id="IPR015422">
    <property type="entry name" value="PyrdxlP-dep_Trfase_small"/>
</dbReference>
<keyword evidence="5" id="KW-0032">Aminotransferase</keyword>
<dbReference type="Proteomes" id="UP000826661">
    <property type="component" value="Chromosome I"/>
</dbReference>
<dbReference type="EC" id="2.6.1.9" evidence="4"/>
<dbReference type="PANTHER" id="PTHR42885:SF2">
    <property type="entry name" value="HISTIDINOL-PHOSPHATE AMINOTRANSFERASE"/>
    <property type="match status" value="1"/>
</dbReference>
<evidence type="ECO:0000256" key="9">
    <source>
        <dbReference type="ARBA" id="ARBA00023102"/>
    </source>
</evidence>
<dbReference type="InterPro" id="IPR015421">
    <property type="entry name" value="PyrdxlP-dep_Trfase_major"/>
</dbReference>
<evidence type="ECO:0000256" key="5">
    <source>
        <dbReference type="ARBA" id="ARBA00022576"/>
    </source>
</evidence>
<evidence type="ECO:0000256" key="12">
    <source>
        <dbReference type="SAM" id="Phobius"/>
    </source>
</evidence>
<feature type="transmembrane region" description="Helical" evidence="12">
    <location>
        <begin position="101"/>
        <end position="119"/>
    </location>
</feature>
<comment type="catalytic activity">
    <reaction evidence="11">
        <text>L-histidinol phosphate + 2-oxoglutarate = 3-(imidazol-4-yl)-2-oxopropyl phosphate + L-glutamate</text>
        <dbReference type="Rhea" id="RHEA:23744"/>
        <dbReference type="ChEBI" id="CHEBI:16810"/>
        <dbReference type="ChEBI" id="CHEBI:29985"/>
        <dbReference type="ChEBI" id="CHEBI:57766"/>
        <dbReference type="ChEBI" id="CHEBI:57980"/>
        <dbReference type="EC" id="2.6.1.9"/>
    </reaction>
</comment>
<proteinExistence type="inferred from homology"/>
<sequence>MVDAPPYCPDGNSDLYGVGVRAGLYAQWVATLLATLFDPKTESTYRIANLIIQWSIFLGLCTQSEPGDPVIGAVITQYLLFGSLSSLTGDGVGHFSHFSGIFRIIFYTAVSSYGCWFWFNGIDDMTVEGCPDIAFFGDVSLHGPFRTAGKVFSVLGVIICVLSLVFSVFATMRRFRGGVREAFATKERARPKVELVLLVLSMALIGISIYLVEHLIEKNGITQVDVKAITSVGQLIPLLAGGLACAMTLWKIVTHQLFMRKRCWYLFGYHFDYKDDGTNILLDANENAYGPSLSSSAVSVASQSKNGLGIDPLGLHRYPDPHQVDLKQLLCKLRNTHAHTDKTLTAENLFVGVGSDEAIDALLRCFCVPGKDRILTCPPTYGMYAVSAQVNDVAIVKVPLLPAPTFGLDVPAISAALSSDSSIKLLYLCSPGNPTGSLLAKDDVVALLNHPSWNGVIVLDEAYIDFAPEDASLAELVTEYPNLVVMQTLSKAFGMAGIRLGAAFAPAPIASLLNSLKAPYNISSPTSALAASAVSAEGLAVMHGNRAKILTQRDRIIKELPSIPGVGRLRGGTESNFLLYEMLNAEGQPDNTVALAVYEKLAETKGVVVRFRGKEHGCNGCLRITIGTEEEVTRLLEALKKTLAEVRGSA</sequence>
<evidence type="ECO:0000313" key="14">
    <source>
        <dbReference type="EMBL" id="QYS93773.1"/>
    </source>
</evidence>
<dbReference type="InterPro" id="IPR015424">
    <property type="entry name" value="PyrdxlP-dep_Trfase"/>
</dbReference>
<evidence type="ECO:0000313" key="15">
    <source>
        <dbReference type="Proteomes" id="UP000826661"/>
    </source>
</evidence>
<gene>
    <name evidence="14" type="ORF">H0G86_001141</name>
</gene>
<evidence type="ECO:0000259" key="13">
    <source>
        <dbReference type="Pfam" id="PF00155"/>
    </source>
</evidence>
<keyword evidence="12" id="KW-0812">Transmembrane</keyword>
<dbReference type="InterPro" id="IPR001917">
    <property type="entry name" value="Aminotrans_II_pyridoxalP_BS"/>
</dbReference>
<dbReference type="GO" id="GO:0030170">
    <property type="term" value="F:pyridoxal phosphate binding"/>
    <property type="evidence" value="ECO:0007669"/>
    <property type="project" value="InterPro"/>
</dbReference>
<comment type="pathway">
    <text evidence="2">Amino-acid biosynthesis; L-histidine biosynthesis; L-histidine from 5-phospho-alpha-D-ribose 1-diphosphate: step 7/9.</text>
</comment>
<dbReference type="HAMAP" id="MF_01023">
    <property type="entry name" value="HisC_aminotrans_2"/>
    <property type="match status" value="1"/>
</dbReference>
<evidence type="ECO:0000256" key="10">
    <source>
        <dbReference type="ARBA" id="ARBA00030262"/>
    </source>
</evidence>
<dbReference type="NCBIfam" id="TIGR01141">
    <property type="entry name" value="hisC"/>
    <property type="match status" value="1"/>
</dbReference>
<feature type="domain" description="Aminotransferase class I/classII large" evidence="13">
    <location>
        <begin position="280"/>
        <end position="639"/>
    </location>
</feature>
<evidence type="ECO:0000256" key="2">
    <source>
        <dbReference type="ARBA" id="ARBA00005011"/>
    </source>
</evidence>
<feature type="transmembrane region" description="Helical" evidence="12">
    <location>
        <begin position="232"/>
        <end position="253"/>
    </location>
</feature>
<dbReference type="CDD" id="cd00609">
    <property type="entry name" value="AAT_like"/>
    <property type="match status" value="1"/>
</dbReference>
<keyword evidence="15" id="KW-1185">Reference proteome</keyword>
<evidence type="ECO:0000256" key="7">
    <source>
        <dbReference type="ARBA" id="ARBA00022679"/>
    </source>
</evidence>
<keyword evidence="12" id="KW-1133">Transmembrane helix</keyword>
<dbReference type="PANTHER" id="PTHR42885">
    <property type="entry name" value="HISTIDINOL-PHOSPHATE AMINOTRANSFERASE-RELATED"/>
    <property type="match status" value="1"/>
</dbReference>
<keyword evidence="6" id="KW-0028">Amino-acid biosynthesis</keyword>
<dbReference type="GO" id="GO:0000105">
    <property type="term" value="P:L-histidine biosynthetic process"/>
    <property type="evidence" value="ECO:0007669"/>
    <property type="project" value="UniProtKB-KW"/>
</dbReference>
<comment type="similarity">
    <text evidence="3">Belongs to the class-II pyridoxal-phosphate-dependent aminotransferase family.</text>
</comment>
<evidence type="ECO:0000256" key="11">
    <source>
        <dbReference type="ARBA" id="ARBA00047481"/>
    </source>
</evidence>
<dbReference type="SUPFAM" id="SSF53383">
    <property type="entry name" value="PLP-dependent transferases"/>
    <property type="match status" value="1"/>
</dbReference>
<dbReference type="GO" id="GO:0004400">
    <property type="term" value="F:histidinol-phosphate transaminase activity"/>
    <property type="evidence" value="ECO:0007669"/>
    <property type="project" value="UniProtKB-EC"/>
</dbReference>
<organism evidence="14 15">
    <name type="scientific">Trichoderma simmonsii</name>
    <dbReference type="NCBI Taxonomy" id="1491479"/>
    <lineage>
        <taxon>Eukaryota</taxon>
        <taxon>Fungi</taxon>
        <taxon>Dikarya</taxon>
        <taxon>Ascomycota</taxon>
        <taxon>Pezizomycotina</taxon>
        <taxon>Sordariomycetes</taxon>
        <taxon>Hypocreomycetidae</taxon>
        <taxon>Hypocreales</taxon>
        <taxon>Hypocreaceae</taxon>
        <taxon>Trichoderma</taxon>
    </lineage>
</organism>
<name>A0A8G0L107_9HYPO</name>
<dbReference type="Gene3D" id="3.90.1150.10">
    <property type="entry name" value="Aspartate Aminotransferase, domain 1"/>
    <property type="match status" value="1"/>
</dbReference>
<feature type="transmembrane region" description="Helical" evidence="12">
    <location>
        <begin position="193"/>
        <end position="212"/>
    </location>
</feature>
<keyword evidence="8" id="KW-0663">Pyridoxal phosphate</keyword>
<dbReference type="Gene3D" id="3.40.640.10">
    <property type="entry name" value="Type I PLP-dependent aspartate aminotransferase-like (Major domain)"/>
    <property type="match status" value="1"/>
</dbReference>
<reference evidence="14 15" key="1">
    <citation type="journal article" date="2021" name="BMC Genomics">
        <title>Telomere-to-telomere genome assembly of asparaginase-producing Trichoderma simmonsii.</title>
        <authorList>
            <person name="Chung D."/>
            <person name="Kwon Y.M."/>
            <person name="Yang Y."/>
        </authorList>
    </citation>
    <scope>NUCLEOTIDE SEQUENCE [LARGE SCALE GENOMIC DNA]</scope>
    <source>
        <strain evidence="14 15">GH-Sj1</strain>
    </source>
</reference>
<keyword evidence="12" id="KW-0472">Membrane</keyword>
<evidence type="ECO:0000256" key="4">
    <source>
        <dbReference type="ARBA" id="ARBA00012748"/>
    </source>
</evidence>
<feature type="transmembrane region" description="Helical" evidence="12">
    <location>
        <begin position="151"/>
        <end position="172"/>
    </location>
</feature>
<evidence type="ECO:0000256" key="3">
    <source>
        <dbReference type="ARBA" id="ARBA00008392"/>
    </source>
</evidence>
<dbReference type="InterPro" id="IPR005861">
    <property type="entry name" value="HisP_aminotrans"/>
</dbReference>
<keyword evidence="7" id="KW-0808">Transferase</keyword>
<dbReference type="Pfam" id="PF00155">
    <property type="entry name" value="Aminotran_1_2"/>
    <property type="match status" value="1"/>
</dbReference>
<evidence type="ECO:0000256" key="8">
    <source>
        <dbReference type="ARBA" id="ARBA00022898"/>
    </source>
</evidence>
<dbReference type="InterPro" id="IPR004839">
    <property type="entry name" value="Aminotransferase_I/II_large"/>
</dbReference>
<evidence type="ECO:0000256" key="1">
    <source>
        <dbReference type="ARBA" id="ARBA00001933"/>
    </source>
</evidence>
<dbReference type="PROSITE" id="PS00599">
    <property type="entry name" value="AA_TRANSFER_CLASS_2"/>
    <property type="match status" value="1"/>
</dbReference>
<accession>A0A8G0L107</accession>